<protein>
    <submittedName>
        <fullName evidence="1">Uncharacterized protein</fullName>
    </submittedName>
</protein>
<dbReference type="RefSeq" id="WP_280883424.1">
    <property type="nucleotide sequence ID" value="NZ_JARXVH010000046.1"/>
</dbReference>
<organism evidence="1 2">
    <name type="scientific">Streptomyces pseudovenezuelae</name>
    <dbReference type="NCBI Taxonomy" id="67350"/>
    <lineage>
        <taxon>Bacteria</taxon>
        <taxon>Bacillati</taxon>
        <taxon>Actinomycetota</taxon>
        <taxon>Actinomycetes</taxon>
        <taxon>Kitasatosporales</taxon>
        <taxon>Streptomycetaceae</taxon>
        <taxon>Streptomyces</taxon>
        <taxon>Streptomyces aurantiacus group</taxon>
    </lineage>
</organism>
<name>A0ABT6M2W3_9ACTN</name>
<dbReference type="Proteomes" id="UP001160499">
    <property type="component" value="Unassembled WGS sequence"/>
</dbReference>
<comment type="caution">
    <text evidence="1">The sequence shown here is derived from an EMBL/GenBank/DDBJ whole genome shotgun (WGS) entry which is preliminary data.</text>
</comment>
<accession>A0ABT6M2W3</accession>
<keyword evidence="2" id="KW-1185">Reference proteome</keyword>
<evidence type="ECO:0000313" key="2">
    <source>
        <dbReference type="Proteomes" id="UP001160499"/>
    </source>
</evidence>
<evidence type="ECO:0000313" key="1">
    <source>
        <dbReference type="EMBL" id="MDH6222838.1"/>
    </source>
</evidence>
<reference evidence="1 2" key="1">
    <citation type="submission" date="2023-04" db="EMBL/GenBank/DDBJ databases">
        <title>Forest soil microbial communities from Buena Vista Peninsula, Colon Province, Panama.</title>
        <authorList>
            <person name="Bouskill N."/>
        </authorList>
    </citation>
    <scope>NUCLEOTIDE SEQUENCE [LARGE SCALE GENOMIC DNA]</scope>
    <source>
        <strain evidence="1 2">GGS1</strain>
    </source>
</reference>
<proteinExistence type="predicted"/>
<sequence>MTTPAAVAARAAKILGGVWQATAGPWEATGHLNAPETDTYTLDVEDGELRLTASLDPGFSITFLDQVSPSGYEVVAETIADEIRQHHTTAHPDK</sequence>
<gene>
    <name evidence="1" type="ORF">M2283_010190</name>
</gene>
<dbReference type="EMBL" id="JARXVH010000046">
    <property type="protein sequence ID" value="MDH6222838.1"/>
    <property type="molecule type" value="Genomic_DNA"/>
</dbReference>